<dbReference type="PRINTS" id="PR00598">
    <property type="entry name" value="HTHMARR"/>
</dbReference>
<dbReference type="SMART" id="SM00347">
    <property type="entry name" value="HTH_MARR"/>
    <property type="match status" value="1"/>
</dbReference>
<organism evidence="2 3">
    <name type="scientific">Acidiferrimicrobium australe</name>
    <dbReference type="NCBI Taxonomy" id="2664430"/>
    <lineage>
        <taxon>Bacteria</taxon>
        <taxon>Bacillati</taxon>
        <taxon>Actinomycetota</taxon>
        <taxon>Acidimicrobiia</taxon>
        <taxon>Acidimicrobiales</taxon>
        <taxon>Acidimicrobiaceae</taxon>
        <taxon>Acidiferrimicrobium</taxon>
    </lineage>
</organism>
<proteinExistence type="predicted"/>
<sequence>MDLPAALDRQLRADAGIGHVYYSILAVLSSGPDRTVAPRDLARAAGISLSRLSHALDALQRRGWVARCPTPDPRRQLARLTDAGQQLLDEVAPGHVSEVRRLVFDRLEPSEVRQLAALTAKLLGRPGEQPARV</sequence>
<dbReference type="InterPro" id="IPR000835">
    <property type="entry name" value="HTH_MarR-typ"/>
</dbReference>
<dbReference type="Pfam" id="PF12802">
    <property type="entry name" value="MarR_2"/>
    <property type="match status" value="1"/>
</dbReference>
<evidence type="ECO:0000313" key="3">
    <source>
        <dbReference type="Proteomes" id="UP000437736"/>
    </source>
</evidence>
<dbReference type="InterPro" id="IPR036390">
    <property type="entry name" value="WH_DNA-bd_sf"/>
</dbReference>
<dbReference type="EMBL" id="WJHE01000154">
    <property type="protein sequence ID" value="MST31848.1"/>
    <property type="molecule type" value="Genomic_DNA"/>
</dbReference>
<name>A0ABW9QQ78_9ACTN</name>
<dbReference type="PROSITE" id="PS50995">
    <property type="entry name" value="HTH_MARR_2"/>
    <property type="match status" value="1"/>
</dbReference>
<dbReference type="InterPro" id="IPR036388">
    <property type="entry name" value="WH-like_DNA-bd_sf"/>
</dbReference>
<dbReference type="SUPFAM" id="SSF46785">
    <property type="entry name" value="Winged helix' DNA-binding domain"/>
    <property type="match status" value="1"/>
</dbReference>
<reference evidence="2 3" key="1">
    <citation type="submission" date="2019-11" db="EMBL/GenBank/DDBJ databases">
        <title>Acidiferrimicrobium australis gen. nov., sp. nov., an acidophilic and obligately heterotrophic, member of the Actinobacteria that catalyses dissimilatory oxido- reduction of iron isolated from metal-rich acidic water in Chile.</title>
        <authorList>
            <person name="Gonzalez D."/>
            <person name="Huber K."/>
            <person name="Hedrich S."/>
            <person name="Rojas-Villalobos C."/>
            <person name="Quatrini R."/>
            <person name="Dinamarca M.A."/>
            <person name="Schwarz A."/>
            <person name="Canales C."/>
            <person name="Nancucheo I."/>
        </authorList>
    </citation>
    <scope>NUCLEOTIDE SEQUENCE [LARGE SCALE GENOMIC DNA]</scope>
    <source>
        <strain evidence="2 3">USS-CCA1</strain>
    </source>
</reference>
<dbReference type="InterPro" id="IPR039422">
    <property type="entry name" value="MarR/SlyA-like"/>
</dbReference>
<protein>
    <submittedName>
        <fullName evidence="2">MarR family transcriptional regulator</fullName>
    </submittedName>
</protein>
<dbReference type="PANTHER" id="PTHR33164:SF99">
    <property type="entry name" value="MARR FAMILY REGULATORY PROTEIN"/>
    <property type="match status" value="1"/>
</dbReference>
<dbReference type="PANTHER" id="PTHR33164">
    <property type="entry name" value="TRANSCRIPTIONAL REGULATOR, MARR FAMILY"/>
    <property type="match status" value="1"/>
</dbReference>
<evidence type="ECO:0000259" key="1">
    <source>
        <dbReference type="PROSITE" id="PS50995"/>
    </source>
</evidence>
<feature type="domain" description="HTH marR-type" evidence="1">
    <location>
        <begin position="1"/>
        <end position="124"/>
    </location>
</feature>
<comment type="caution">
    <text evidence="2">The sequence shown here is derived from an EMBL/GenBank/DDBJ whole genome shotgun (WGS) entry which is preliminary data.</text>
</comment>
<accession>A0ABW9QQ78</accession>
<dbReference type="Proteomes" id="UP000437736">
    <property type="component" value="Unassembled WGS sequence"/>
</dbReference>
<keyword evidence="3" id="KW-1185">Reference proteome</keyword>
<dbReference type="Gene3D" id="1.10.10.10">
    <property type="entry name" value="Winged helix-like DNA-binding domain superfamily/Winged helix DNA-binding domain"/>
    <property type="match status" value="1"/>
</dbReference>
<gene>
    <name evidence="2" type="ORF">GHK86_03785</name>
</gene>
<evidence type="ECO:0000313" key="2">
    <source>
        <dbReference type="EMBL" id="MST31848.1"/>
    </source>
</evidence>